<reference evidence="5" key="2">
    <citation type="submission" date="2021-04" db="EMBL/GenBank/DDBJ databases">
        <authorList>
            <person name="Gilroy R."/>
        </authorList>
    </citation>
    <scope>NUCLEOTIDE SEQUENCE</scope>
    <source>
        <strain evidence="5">CHK33-5263</strain>
    </source>
</reference>
<reference evidence="5" key="1">
    <citation type="journal article" date="2021" name="PeerJ">
        <title>Extensive microbial diversity within the chicken gut microbiome revealed by metagenomics and culture.</title>
        <authorList>
            <person name="Gilroy R."/>
            <person name="Ravi A."/>
            <person name="Getino M."/>
            <person name="Pursley I."/>
            <person name="Horton D.L."/>
            <person name="Alikhan N.F."/>
            <person name="Baker D."/>
            <person name="Gharbi K."/>
            <person name="Hall N."/>
            <person name="Watson M."/>
            <person name="Adriaenssens E.M."/>
            <person name="Foster-Nyarko E."/>
            <person name="Jarju S."/>
            <person name="Secka A."/>
            <person name="Antonio M."/>
            <person name="Oren A."/>
            <person name="Chaudhuri R.R."/>
            <person name="La Ragione R."/>
            <person name="Hildebrand F."/>
            <person name="Pallen M.J."/>
        </authorList>
    </citation>
    <scope>NUCLEOTIDE SEQUENCE</scope>
    <source>
        <strain evidence="5">CHK33-5263</strain>
    </source>
</reference>
<dbReference type="Pfam" id="PF01522">
    <property type="entry name" value="Polysacc_deac_1"/>
    <property type="match status" value="1"/>
</dbReference>
<dbReference type="PANTHER" id="PTHR10587:SF133">
    <property type="entry name" value="CHITIN DEACETYLASE 1-RELATED"/>
    <property type="match status" value="1"/>
</dbReference>
<name>A0A9D2IVV0_9FIRM</name>
<dbReference type="SUPFAM" id="SSF88713">
    <property type="entry name" value="Glycoside hydrolase/deacetylase"/>
    <property type="match status" value="1"/>
</dbReference>
<evidence type="ECO:0000256" key="3">
    <source>
        <dbReference type="SAM" id="Phobius"/>
    </source>
</evidence>
<evidence type="ECO:0000256" key="1">
    <source>
        <dbReference type="ARBA" id="ARBA00022723"/>
    </source>
</evidence>
<dbReference type="GO" id="GO:0016020">
    <property type="term" value="C:membrane"/>
    <property type="evidence" value="ECO:0007669"/>
    <property type="project" value="TreeGrafter"/>
</dbReference>
<dbReference type="EMBL" id="DXBS01000115">
    <property type="protein sequence ID" value="HIZ25019.1"/>
    <property type="molecule type" value="Genomic_DNA"/>
</dbReference>
<accession>A0A9D2IVV0</accession>
<dbReference type="PROSITE" id="PS51677">
    <property type="entry name" value="NODB"/>
    <property type="match status" value="1"/>
</dbReference>
<feature type="domain" description="NodB homology" evidence="4">
    <location>
        <begin position="51"/>
        <end position="230"/>
    </location>
</feature>
<dbReference type="Proteomes" id="UP000824044">
    <property type="component" value="Unassembled WGS sequence"/>
</dbReference>
<evidence type="ECO:0000313" key="6">
    <source>
        <dbReference type="Proteomes" id="UP000824044"/>
    </source>
</evidence>
<dbReference type="GO" id="GO:0016810">
    <property type="term" value="F:hydrolase activity, acting on carbon-nitrogen (but not peptide) bonds"/>
    <property type="evidence" value="ECO:0007669"/>
    <property type="project" value="InterPro"/>
</dbReference>
<dbReference type="GO" id="GO:0005975">
    <property type="term" value="P:carbohydrate metabolic process"/>
    <property type="evidence" value="ECO:0007669"/>
    <property type="project" value="InterPro"/>
</dbReference>
<dbReference type="InterPro" id="IPR011330">
    <property type="entry name" value="Glyco_hydro/deAcase_b/a-brl"/>
</dbReference>
<proteinExistence type="predicted"/>
<sequence length="236" mass="25931">MKKLSSRAVAAITNGVLALVLVVVGVVCFYPTAAHVSGVEDRVHYRGTSADGVSLMFNVYWGTQEVEGILEVLAEYDAKATFFIGGSWADDNTACVRKIVEAGHEVGSHGYFHRDHTTLGYEDNVEEISHSVQFLELAAGVPVTLFAPPSGAYDEDTVNAAESLGLRTVMWSRDTIDWRDKDEQTCYLRATEDLEAGELILMHPMEHTLAALPRILQYCNTHSLRPITVSENLANT</sequence>
<dbReference type="GO" id="GO:0046872">
    <property type="term" value="F:metal ion binding"/>
    <property type="evidence" value="ECO:0007669"/>
    <property type="project" value="UniProtKB-KW"/>
</dbReference>
<organism evidence="5 6">
    <name type="scientific">Candidatus Gallimonas intestinigallinarum</name>
    <dbReference type="NCBI Taxonomy" id="2838604"/>
    <lineage>
        <taxon>Bacteria</taxon>
        <taxon>Bacillati</taxon>
        <taxon>Bacillota</taxon>
        <taxon>Clostridia</taxon>
        <taxon>Candidatus Gallimonas</taxon>
    </lineage>
</organism>
<evidence type="ECO:0000313" key="5">
    <source>
        <dbReference type="EMBL" id="HIZ25019.1"/>
    </source>
</evidence>
<dbReference type="Gene3D" id="3.20.20.370">
    <property type="entry name" value="Glycoside hydrolase/deacetylase"/>
    <property type="match status" value="1"/>
</dbReference>
<comment type="caution">
    <text evidence="5">The sequence shown here is derived from an EMBL/GenBank/DDBJ whole genome shotgun (WGS) entry which is preliminary data.</text>
</comment>
<protein>
    <submittedName>
        <fullName evidence="5">Polysaccharide deacetylase family protein</fullName>
    </submittedName>
</protein>
<keyword evidence="2" id="KW-0378">Hydrolase</keyword>
<dbReference type="InterPro" id="IPR050248">
    <property type="entry name" value="Polysacc_deacetylase_ArnD"/>
</dbReference>
<keyword evidence="3" id="KW-0472">Membrane</keyword>
<dbReference type="PANTHER" id="PTHR10587">
    <property type="entry name" value="GLYCOSYL TRANSFERASE-RELATED"/>
    <property type="match status" value="1"/>
</dbReference>
<feature type="transmembrane region" description="Helical" evidence="3">
    <location>
        <begin position="12"/>
        <end position="33"/>
    </location>
</feature>
<gene>
    <name evidence="5" type="ORF">H9812_06075</name>
</gene>
<keyword evidence="1" id="KW-0479">Metal-binding</keyword>
<evidence type="ECO:0000259" key="4">
    <source>
        <dbReference type="PROSITE" id="PS51677"/>
    </source>
</evidence>
<keyword evidence="3" id="KW-1133">Transmembrane helix</keyword>
<keyword evidence="3" id="KW-0812">Transmembrane</keyword>
<evidence type="ECO:0000256" key="2">
    <source>
        <dbReference type="ARBA" id="ARBA00022801"/>
    </source>
</evidence>
<dbReference type="AlphaFoldDB" id="A0A9D2IVV0"/>
<dbReference type="InterPro" id="IPR002509">
    <property type="entry name" value="NODB_dom"/>
</dbReference>